<sequence>MSIPYTRETAELVALFSPSAAQVAHIATELTPAGSVVRVQMRGMRGRIFNIAMVKANPKPYGYSMDGGISKVFADFGEMKEAIRAEAEAIIEGAEQ</sequence>
<evidence type="ECO:0000313" key="2">
    <source>
        <dbReference type="Proteomes" id="UP000190837"/>
    </source>
</evidence>
<dbReference type="RefSeq" id="WP_079540359.1">
    <property type="nucleotide sequence ID" value="NZ_FKLO01000043.1"/>
</dbReference>
<gene>
    <name evidence="1" type="ORF">CHUV0807_1139</name>
</gene>
<organism evidence="1 2">
    <name type="scientific">Cardiobacterium hominis</name>
    <dbReference type="NCBI Taxonomy" id="2718"/>
    <lineage>
        <taxon>Bacteria</taxon>
        <taxon>Pseudomonadati</taxon>
        <taxon>Pseudomonadota</taxon>
        <taxon>Gammaproteobacteria</taxon>
        <taxon>Cardiobacteriales</taxon>
        <taxon>Cardiobacteriaceae</taxon>
        <taxon>Cardiobacterium</taxon>
    </lineage>
</organism>
<name>A0A1C3H439_9GAMM</name>
<dbReference type="EMBL" id="FKLO01000043">
    <property type="protein sequence ID" value="SAM63625.1"/>
    <property type="molecule type" value="Genomic_DNA"/>
</dbReference>
<dbReference type="AlphaFoldDB" id="A0A1C3H439"/>
<protein>
    <submittedName>
        <fullName evidence="1">Uncharacterized protein</fullName>
    </submittedName>
</protein>
<evidence type="ECO:0000313" key="1">
    <source>
        <dbReference type="EMBL" id="SAM63625.1"/>
    </source>
</evidence>
<dbReference type="Proteomes" id="UP000190837">
    <property type="component" value="Unassembled WGS sequence"/>
</dbReference>
<proteinExistence type="predicted"/>
<reference evidence="2" key="1">
    <citation type="submission" date="2016-04" db="EMBL/GenBank/DDBJ databases">
        <authorList>
            <person name="Tagini F."/>
        </authorList>
    </citation>
    <scope>NUCLEOTIDE SEQUENCE [LARGE SCALE GENOMIC DNA]</scope>
    <source>
        <strain evidence="2">CHUV0807</strain>
    </source>
</reference>
<accession>A0A1C3H439</accession>